<comment type="caution">
    <text evidence="2">The sequence shown here is derived from an EMBL/GenBank/DDBJ whole genome shotgun (WGS) entry which is preliminary data.</text>
</comment>
<dbReference type="AlphaFoldDB" id="A0A3S3SR92"/>
<evidence type="ECO:0000313" key="2">
    <source>
        <dbReference type="EMBL" id="RWX48271.1"/>
    </source>
</evidence>
<evidence type="ECO:0000256" key="1">
    <source>
        <dbReference type="SAM" id="MobiDB-lite"/>
    </source>
</evidence>
<name>A0A3S3SR92_9BACT</name>
<gene>
    <name evidence="2" type="ORF">H206_05173</name>
</gene>
<evidence type="ECO:0000313" key="3">
    <source>
        <dbReference type="Proteomes" id="UP000287853"/>
    </source>
</evidence>
<accession>A0A3S3SR92</accession>
<protein>
    <submittedName>
        <fullName evidence="2">Uncharacterized protein</fullName>
    </submittedName>
</protein>
<organism evidence="2 3">
    <name type="scientific">Candidatus Electrothrix aarhusensis</name>
    <dbReference type="NCBI Taxonomy" id="1859131"/>
    <lineage>
        <taxon>Bacteria</taxon>
        <taxon>Pseudomonadati</taxon>
        <taxon>Thermodesulfobacteriota</taxon>
        <taxon>Desulfobulbia</taxon>
        <taxon>Desulfobulbales</taxon>
        <taxon>Desulfobulbaceae</taxon>
        <taxon>Candidatus Electrothrix</taxon>
    </lineage>
</organism>
<keyword evidence="3" id="KW-1185">Reference proteome</keyword>
<reference evidence="2 3" key="1">
    <citation type="submission" date="2017-01" db="EMBL/GenBank/DDBJ databases">
        <title>The cable genome- insights into the physiology and evolution of filamentous bacteria capable of sulfide oxidation via long distance electron transfer.</title>
        <authorList>
            <person name="Schreiber L."/>
            <person name="Bjerg J.T."/>
            <person name="Boggild A."/>
            <person name="Van De Vossenberg J."/>
            <person name="Meysman F."/>
            <person name="Nielsen L.P."/>
            <person name="Schramm A."/>
            <person name="Kjeldsen K.U."/>
        </authorList>
    </citation>
    <scope>NUCLEOTIDE SEQUENCE [LARGE SCALE GENOMIC DNA]</scope>
    <source>
        <strain evidence="2">MCF</strain>
    </source>
</reference>
<proteinExistence type="predicted"/>
<dbReference type="Proteomes" id="UP000287853">
    <property type="component" value="Unassembled WGS sequence"/>
</dbReference>
<feature type="region of interest" description="Disordered" evidence="1">
    <location>
        <begin position="26"/>
        <end position="48"/>
    </location>
</feature>
<sequence length="48" mass="5502">MSCIIQGLCSTSMYPPRRAKYQIKATQQAHQNRTEERSASIFARQISD</sequence>
<dbReference type="EMBL" id="MTKO01000002">
    <property type="protein sequence ID" value="RWX48271.1"/>
    <property type="molecule type" value="Genomic_DNA"/>
</dbReference>